<dbReference type="PANTHER" id="PTHR42748">
    <property type="entry name" value="NITROGEN METABOLITE REPRESSION PROTEIN NMRA FAMILY MEMBER"/>
    <property type="match status" value="1"/>
</dbReference>
<dbReference type="HOGENOM" id="CLU_007383_10_2_1"/>
<dbReference type="OrthoDB" id="419598at2759"/>
<dbReference type="InterPro" id="IPR036291">
    <property type="entry name" value="NAD(P)-bd_dom_sf"/>
</dbReference>
<feature type="domain" description="NmrA-like" evidence="3">
    <location>
        <begin position="2"/>
        <end position="226"/>
    </location>
</feature>
<dbReference type="InterPro" id="IPR051164">
    <property type="entry name" value="NmrA-like_oxidored"/>
</dbReference>
<evidence type="ECO:0000313" key="4">
    <source>
        <dbReference type="EMBL" id="KDQ50577.1"/>
    </source>
</evidence>
<comment type="similarity">
    <text evidence="1">Belongs to the NmrA-type oxidoreductase family.</text>
</comment>
<dbReference type="Pfam" id="PF05368">
    <property type="entry name" value="NmrA"/>
    <property type="match status" value="1"/>
</dbReference>
<evidence type="ECO:0000259" key="3">
    <source>
        <dbReference type="Pfam" id="PF05368"/>
    </source>
</evidence>
<dbReference type="InterPro" id="IPR008030">
    <property type="entry name" value="NmrA-like"/>
</dbReference>
<evidence type="ECO:0000313" key="5">
    <source>
        <dbReference type="Proteomes" id="UP000027265"/>
    </source>
</evidence>
<sequence>MTILISSAGGRTSGYVIQALLSNEGGQVPISPDQLKLLVHSEKSIASLKSSFPSLPDASFVIGDFLEYSTLRRALKGVDVAFHNGPVFHPNETAMGINMINAALEAGVKHFVFCSVLYPYLSKLLNHKAKLGVEEYLTESGLNFTILQPTSFMQNIDVARVVATGKMPCGFNVDVLQGFLDLTDLGIVTRDILLDPTPHAYASYQPVGQNCTNSEITQIIRTGSKKDNIEAFTAPREETLQGFRQRGVVGPVLADYSVDGLERMLFYYDKRGIPGSSNTLRWLLGREPTSWAERVRRDLELQ</sequence>
<dbReference type="AlphaFoldDB" id="A0A067PHS2"/>
<dbReference type="Gene3D" id="3.90.25.10">
    <property type="entry name" value="UDP-galactose 4-epimerase, domain 1"/>
    <property type="match status" value="1"/>
</dbReference>
<evidence type="ECO:0000256" key="1">
    <source>
        <dbReference type="ARBA" id="ARBA00006328"/>
    </source>
</evidence>
<protein>
    <recommendedName>
        <fullName evidence="3">NmrA-like domain-containing protein</fullName>
    </recommendedName>
</protein>
<gene>
    <name evidence="4" type="ORF">JAAARDRAFT_41895</name>
</gene>
<name>A0A067PHS2_9AGAM</name>
<keyword evidence="2" id="KW-0521">NADP</keyword>
<dbReference type="SUPFAM" id="SSF51735">
    <property type="entry name" value="NAD(P)-binding Rossmann-fold domains"/>
    <property type="match status" value="1"/>
</dbReference>
<evidence type="ECO:0000256" key="2">
    <source>
        <dbReference type="ARBA" id="ARBA00022857"/>
    </source>
</evidence>
<keyword evidence="5" id="KW-1185">Reference proteome</keyword>
<accession>A0A067PHS2</accession>
<dbReference type="EMBL" id="KL197758">
    <property type="protein sequence ID" value="KDQ50577.1"/>
    <property type="molecule type" value="Genomic_DNA"/>
</dbReference>
<proteinExistence type="inferred from homology"/>
<dbReference type="Proteomes" id="UP000027265">
    <property type="component" value="Unassembled WGS sequence"/>
</dbReference>
<dbReference type="PANTHER" id="PTHR42748:SF7">
    <property type="entry name" value="NMRA LIKE REDOX SENSOR 1-RELATED"/>
    <property type="match status" value="1"/>
</dbReference>
<organism evidence="4 5">
    <name type="scientific">Jaapia argillacea MUCL 33604</name>
    <dbReference type="NCBI Taxonomy" id="933084"/>
    <lineage>
        <taxon>Eukaryota</taxon>
        <taxon>Fungi</taxon>
        <taxon>Dikarya</taxon>
        <taxon>Basidiomycota</taxon>
        <taxon>Agaricomycotina</taxon>
        <taxon>Agaricomycetes</taxon>
        <taxon>Agaricomycetidae</taxon>
        <taxon>Jaapiales</taxon>
        <taxon>Jaapiaceae</taxon>
        <taxon>Jaapia</taxon>
    </lineage>
</organism>
<dbReference type="Gene3D" id="3.40.50.720">
    <property type="entry name" value="NAD(P)-binding Rossmann-like Domain"/>
    <property type="match status" value="1"/>
</dbReference>
<dbReference type="STRING" id="933084.A0A067PHS2"/>
<reference evidence="5" key="1">
    <citation type="journal article" date="2014" name="Proc. Natl. Acad. Sci. U.S.A.">
        <title>Extensive sampling of basidiomycete genomes demonstrates inadequacy of the white-rot/brown-rot paradigm for wood decay fungi.</title>
        <authorList>
            <person name="Riley R."/>
            <person name="Salamov A.A."/>
            <person name="Brown D.W."/>
            <person name="Nagy L.G."/>
            <person name="Floudas D."/>
            <person name="Held B.W."/>
            <person name="Levasseur A."/>
            <person name="Lombard V."/>
            <person name="Morin E."/>
            <person name="Otillar R."/>
            <person name="Lindquist E.A."/>
            <person name="Sun H."/>
            <person name="LaButti K.M."/>
            <person name="Schmutz J."/>
            <person name="Jabbour D."/>
            <person name="Luo H."/>
            <person name="Baker S.E."/>
            <person name="Pisabarro A.G."/>
            <person name="Walton J.D."/>
            <person name="Blanchette R.A."/>
            <person name="Henrissat B."/>
            <person name="Martin F."/>
            <person name="Cullen D."/>
            <person name="Hibbett D.S."/>
            <person name="Grigoriev I.V."/>
        </authorList>
    </citation>
    <scope>NUCLEOTIDE SEQUENCE [LARGE SCALE GENOMIC DNA]</scope>
    <source>
        <strain evidence="5">MUCL 33604</strain>
    </source>
</reference>
<dbReference type="InParanoid" id="A0A067PHS2"/>